<reference evidence="10 11" key="1">
    <citation type="journal article" date="2012" name="J. Bacteriol.">
        <title>Genome Sequence of the Protease-Producing Bacterium Rheinheimera nanhaiensis E407-8T, Isolated from Deep-Sea Sediment of the South China Sea.</title>
        <authorList>
            <person name="Zhang X.-Y."/>
            <person name="Zhang Y.-J."/>
            <person name="Qin Q.-L."/>
            <person name="Xie B.-B."/>
            <person name="Chen X.-L."/>
            <person name="Zhou B.-C."/>
            <person name="Zhang Y.-Z."/>
        </authorList>
    </citation>
    <scope>NUCLEOTIDE SEQUENCE [LARGE SCALE GENOMIC DNA]</scope>
    <source>
        <strain evidence="10 11">E407-8</strain>
    </source>
</reference>
<comment type="similarity">
    <text evidence="7">Belongs to the Tom70 family.</text>
</comment>
<accession>I1DV26</accession>
<organism evidence="10 11">
    <name type="scientific">Rheinheimera nanhaiensis E407-8</name>
    <dbReference type="NCBI Taxonomy" id="562729"/>
    <lineage>
        <taxon>Bacteria</taxon>
        <taxon>Pseudomonadati</taxon>
        <taxon>Pseudomonadota</taxon>
        <taxon>Gammaproteobacteria</taxon>
        <taxon>Chromatiales</taxon>
        <taxon>Chromatiaceae</taxon>
        <taxon>Rheinheimera</taxon>
    </lineage>
</organism>
<evidence type="ECO:0000256" key="4">
    <source>
        <dbReference type="ARBA" id="ARBA00022803"/>
    </source>
</evidence>
<keyword evidence="9" id="KW-0732">Signal</keyword>
<evidence type="ECO:0000256" key="6">
    <source>
        <dbReference type="ARBA" id="ARBA00023136"/>
    </source>
</evidence>
<dbReference type="AlphaFoldDB" id="I1DV26"/>
<dbReference type="PANTHER" id="PTHR46208">
    <property type="entry name" value="MITOCHONDRIAL IMPORT RECEPTOR SUBUNIT TOM70"/>
    <property type="match status" value="1"/>
</dbReference>
<name>I1DV26_9GAMM</name>
<comment type="subcellular location">
    <subcellularLocation>
        <location evidence="1">Membrane</location>
        <topology evidence="1">Single-pass membrane protein</topology>
    </subcellularLocation>
</comment>
<sequence length="920" mass="101581">MKKTTILASAVMLALLSGCGGKDATEHYQDAQDYIAQNKFNAAVIELKSAIQQMPEQAQYRQTLGLLYLQTSDPVSASKELSRALALGAEAETLAIPLMQALYLSEDYQAVLAGLGEKVTLSDHTNNYIKLYQALAETELSGINAAIPMFDTLLLTDQADLKLFAEAALSVNAKHYDNAQSRLAQIATDSPVYYQALLMNAHLDLLLQQPDKALEKLTSYLSYMPTALKVKLLTAQILVQQNAFDDADTHLVQVLKAVPEHGLTNYLKAVVEYQRQNYQPAKEHIDKALQGGQTTFQSRVLAGLISYQLGLEAQALNHFSSVKKQLPAIPEVNKLYVALQLKAGETTDAASSLAQGTLTADDLKLVAHTAFQLLREGDQSAAIDMLGRYQNAVGGEDPEALRLMGNVRLGIAGQEQAGLKDLEHALQLDPKQHHTRMVLASSYIRQKQFDKVLQLADEWLADEQTKAAGYNLKAIAYLLKNDADNAGKMLDAADQAEPGNTQTLFMRSAQARMLGQLQRADELLLETLAQKPDFLPALVTYQESQNRQGKPEQGLAVVEKAQSAHPDNNEIRMLLAAMYQRQQTFDKIITLLAPIAKQHQELTQNLYTLLTNAFIQTGNRAEALTLSERWYKQFPKNQLAGLMYANMLAYHKQYPQAAKVIDEALALNPDQPAMLKTKMAVAIEQGSYPTAIAAYEKMPQEMKESAEVLFHYGRVQLLNGQITPGINSLTQSYAKVADPITAIALAEAYAKDVSYRKAVNFVEQHFAKHGDSHAGLKFYYANLLLKEDAAKASEVYADIISQHADNFVAQNNYAWALLEAGNAQAALQHAELAFKLNSKHPDVLDTYGKVLFALKQYDKANTQFKQSLTLRPDNAEVQLNYIKSLLASGDKVAAKEILAKVRTDDAVLKNQLSELQQQLN</sequence>
<dbReference type="SUPFAM" id="SSF48452">
    <property type="entry name" value="TPR-like"/>
    <property type="match status" value="4"/>
</dbReference>
<feature type="chain" id="PRO_5003639499" evidence="9">
    <location>
        <begin position="25"/>
        <end position="920"/>
    </location>
</feature>
<dbReference type="Gene3D" id="1.25.40.10">
    <property type="entry name" value="Tetratricopeptide repeat domain"/>
    <property type="match status" value="4"/>
</dbReference>
<keyword evidence="4 8" id="KW-0802">TPR repeat</keyword>
<dbReference type="PANTHER" id="PTHR46208:SF1">
    <property type="entry name" value="MITOCHONDRIAL IMPORT RECEPTOR SUBUNIT TOM70"/>
    <property type="match status" value="1"/>
</dbReference>
<dbReference type="Pfam" id="PF13432">
    <property type="entry name" value="TPR_16"/>
    <property type="match status" value="2"/>
</dbReference>
<dbReference type="GO" id="GO:0008320">
    <property type="term" value="F:protein transmembrane transporter activity"/>
    <property type="evidence" value="ECO:0007669"/>
    <property type="project" value="TreeGrafter"/>
</dbReference>
<protein>
    <submittedName>
        <fullName evidence="10">Uncharacterized protein</fullName>
    </submittedName>
</protein>
<keyword evidence="6" id="KW-0472">Membrane</keyword>
<dbReference type="RefSeq" id="WP_008219108.1">
    <property type="nucleotide sequence ID" value="NZ_BAFK01000004.1"/>
</dbReference>
<dbReference type="GO" id="GO:0016020">
    <property type="term" value="C:membrane"/>
    <property type="evidence" value="ECO:0007669"/>
    <property type="project" value="UniProtKB-SubCell"/>
</dbReference>
<comment type="caution">
    <text evidence="10">The sequence shown here is derived from an EMBL/GenBank/DDBJ whole genome shotgun (WGS) entry which is preliminary data.</text>
</comment>
<evidence type="ECO:0000256" key="5">
    <source>
        <dbReference type="ARBA" id="ARBA00022989"/>
    </source>
</evidence>
<dbReference type="STRING" id="562729.RNAN_0874"/>
<dbReference type="GO" id="GO:0030943">
    <property type="term" value="F:mitochondrion targeting sequence binding"/>
    <property type="evidence" value="ECO:0007669"/>
    <property type="project" value="TreeGrafter"/>
</dbReference>
<feature type="signal peptide" evidence="9">
    <location>
        <begin position="1"/>
        <end position="24"/>
    </location>
</feature>
<dbReference type="NCBIfam" id="TIGR02917">
    <property type="entry name" value="PEP_TPR_lipo"/>
    <property type="match status" value="1"/>
</dbReference>
<evidence type="ECO:0000256" key="8">
    <source>
        <dbReference type="PROSITE-ProRule" id="PRU00339"/>
    </source>
</evidence>
<dbReference type="GO" id="GO:0030150">
    <property type="term" value="P:protein import into mitochondrial matrix"/>
    <property type="evidence" value="ECO:0007669"/>
    <property type="project" value="TreeGrafter"/>
</dbReference>
<dbReference type="OrthoDB" id="7052525at2"/>
<dbReference type="EMBL" id="BAFK01000004">
    <property type="protein sequence ID" value="GAB57904.1"/>
    <property type="molecule type" value="Genomic_DNA"/>
</dbReference>
<evidence type="ECO:0000256" key="3">
    <source>
        <dbReference type="ARBA" id="ARBA00022737"/>
    </source>
</evidence>
<keyword evidence="5" id="KW-1133">Transmembrane helix</keyword>
<dbReference type="Pfam" id="PF14559">
    <property type="entry name" value="TPR_19"/>
    <property type="match status" value="1"/>
</dbReference>
<keyword evidence="3" id="KW-0677">Repeat</keyword>
<evidence type="ECO:0000256" key="1">
    <source>
        <dbReference type="ARBA" id="ARBA00004167"/>
    </source>
</evidence>
<evidence type="ECO:0000313" key="10">
    <source>
        <dbReference type="EMBL" id="GAB57904.1"/>
    </source>
</evidence>
<evidence type="ECO:0000256" key="9">
    <source>
        <dbReference type="SAM" id="SignalP"/>
    </source>
</evidence>
<keyword evidence="11" id="KW-1185">Reference proteome</keyword>
<keyword evidence="2" id="KW-0812">Transmembrane</keyword>
<evidence type="ECO:0000313" key="11">
    <source>
        <dbReference type="Proteomes" id="UP000004374"/>
    </source>
</evidence>
<dbReference type="InterPro" id="IPR019734">
    <property type="entry name" value="TPR_rpt"/>
</dbReference>
<evidence type="ECO:0000256" key="7">
    <source>
        <dbReference type="ARBA" id="ARBA00038030"/>
    </source>
</evidence>
<dbReference type="Proteomes" id="UP000004374">
    <property type="component" value="Unassembled WGS sequence"/>
</dbReference>
<gene>
    <name evidence="10" type="ORF">RNAN_0874</name>
</gene>
<proteinExistence type="inferred from homology"/>
<dbReference type="InterPro" id="IPR014266">
    <property type="entry name" value="PEP-CTERM_TPR_PrsT"/>
</dbReference>
<feature type="repeat" description="TPR" evidence="8">
    <location>
        <begin position="841"/>
        <end position="874"/>
    </location>
</feature>
<dbReference type="SMART" id="SM00028">
    <property type="entry name" value="TPR"/>
    <property type="match status" value="11"/>
</dbReference>
<dbReference type="PROSITE" id="PS51257">
    <property type="entry name" value="PROKAR_LIPOPROTEIN"/>
    <property type="match status" value="1"/>
</dbReference>
<dbReference type="InterPro" id="IPR011990">
    <property type="entry name" value="TPR-like_helical_dom_sf"/>
</dbReference>
<dbReference type="PROSITE" id="PS50005">
    <property type="entry name" value="TPR"/>
    <property type="match status" value="1"/>
</dbReference>
<evidence type="ECO:0000256" key="2">
    <source>
        <dbReference type="ARBA" id="ARBA00022692"/>
    </source>
</evidence>